<dbReference type="OrthoDB" id="5484550at2"/>
<dbReference type="PANTHER" id="PTHR36932:SF1">
    <property type="entry name" value="CAPSULAR POLYSACCHARIDE BIOSYNTHESIS PROTEIN"/>
    <property type="match status" value="1"/>
</dbReference>
<dbReference type="KEGG" id="gsu:GSU1955"/>
<dbReference type="InterPro" id="IPR042099">
    <property type="entry name" value="ANL_N_sf"/>
</dbReference>
<reference evidence="1 2" key="1">
    <citation type="journal article" date="2003" name="Science">
        <title>Genome of Geobacter sulfurreducens: metal reduction in subsurface environments.</title>
        <authorList>
            <person name="Methe B.A."/>
            <person name="Nelson K.E."/>
            <person name="Eisen J.A."/>
            <person name="Paulsen I.T."/>
            <person name="Nelson W."/>
            <person name="Heidelberg J.F."/>
            <person name="Wu D."/>
            <person name="Wu M."/>
            <person name="Ward N."/>
            <person name="Beanan M.J."/>
            <person name="Dodson R.J."/>
            <person name="Madupu R."/>
            <person name="Brinkac L.M."/>
            <person name="Daugherty S.C."/>
            <person name="DeBoy R.T."/>
            <person name="Durkin A.S."/>
            <person name="Gwinn M."/>
            <person name="Kolonay J.F."/>
            <person name="Sullivan S.A."/>
            <person name="Haft D.H."/>
            <person name="Selengut J."/>
            <person name="Davidsen T.M."/>
            <person name="Zafar N."/>
            <person name="White O."/>
            <person name="Tran B."/>
            <person name="Romero C."/>
            <person name="Forberger H.A."/>
            <person name="Weidman J."/>
            <person name="Khouri H."/>
            <person name="Feldblyum T.V."/>
            <person name="Utterback T.R."/>
            <person name="Van Aken S.E."/>
            <person name="Lovley D.R."/>
            <person name="Fraser C.M."/>
        </authorList>
    </citation>
    <scope>NUCLEOTIDE SEQUENCE [LARGE SCALE GENOMIC DNA]</scope>
    <source>
        <strain evidence="2">ATCC 51573 / DSM 12127 / PCA</strain>
    </source>
</reference>
<organism evidence="1 2">
    <name type="scientific">Geobacter sulfurreducens (strain ATCC 51573 / DSM 12127 / PCA)</name>
    <dbReference type="NCBI Taxonomy" id="243231"/>
    <lineage>
        <taxon>Bacteria</taxon>
        <taxon>Pseudomonadati</taxon>
        <taxon>Thermodesulfobacteriota</taxon>
        <taxon>Desulfuromonadia</taxon>
        <taxon>Geobacterales</taxon>
        <taxon>Geobacteraceae</taxon>
        <taxon>Geobacter</taxon>
    </lineage>
</organism>
<dbReference type="EMBL" id="AE017180">
    <property type="protein sequence ID" value="AAR35331.1"/>
    <property type="molecule type" value="Genomic_DNA"/>
</dbReference>
<dbReference type="Proteomes" id="UP000000577">
    <property type="component" value="Chromosome"/>
</dbReference>
<name>Q74BS1_GEOSL</name>
<dbReference type="SUPFAM" id="SSF56801">
    <property type="entry name" value="Acetyl-CoA synthetase-like"/>
    <property type="match status" value="1"/>
</dbReference>
<dbReference type="SMR" id="Q74BS1"/>
<evidence type="ECO:0000313" key="2">
    <source>
        <dbReference type="Proteomes" id="UP000000577"/>
    </source>
</evidence>
<sequence length="453" mass="51329">MMALNGNGLSWLRRAVFEPLYYLRAGSPFLDYWITLEQTQYLPETVLRERQRRRLRDLLRYAWENNAFYRSRFESAGVTPGMLDTDDCIAKIPILTKADIRSHTADMISRGFDRGELLNFKTGGSTGKSLDIYVTEECSELRNSCARRHDLWTGWKSGEPIAAVWGNPYLPHGVKQKLRDWLVSPMIYLDTMCISEEAIVRFADEWKRVRPTLLFGHAHSIYVLAQYVRDLKLSGIRPTGILSTSMMLMPHERRTIESVFGIKVTDRYGCEEVSLIASECEKHEGMHLNIEHLYIEFVRDDGSPAASGEPGAIVVTDLMNRAMPFIRYRVEDVGVPTDRKCSCGRGLPLMESVTGRVADFLVKSDGSRVAGVSLIENTLTKIPGIDQMQLVQEAVDSLVVRVVPGAEFNDATRRELHDYFKELFGGQTKIEVTAVEAILPEASGKYRFSICRI</sequence>
<accession>Q74BS1</accession>
<dbReference type="InParanoid" id="Q74BS1"/>
<dbReference type="Gene3D" id="3.40.50.12780">
    <property type="entry name" value="N-terminal domain of ligase-like"/>
    <property type="match status" value="1"/>
</dbReference>
<proteinExistence type="predicted"/>
<dbReference type="InterPro" id="IPR053158">
    <property type="entry name" value="CapK_Type1_Caps_Biosynth"/>
</dbReference>
<keyword evidence="1" id="KW-0548">Nucleotidyltransferase</keyword>
<dbReference type="STRING" id="243231.GSU1955"/>
<protein>
    <submittedName>
        <fullName evidence="1">Adenylyltransferase, putative</fullName>
    </submittedName>
</protein>
<keyword evidence="1" id="KW-0808">Transferase</keyword>
<gene>
    <name evidence="1" type="ordered locus">GSU1955</name>
</gene>
<reference evidence="1 2" key="2">
    <citation type="journal article" date="2012" name="BMC Genomics">
        <title>Comparative genomic analysis of Geobacter sulfurreducens KN400, a strain with enhanced capacity for extracellular electron transfer and electricity production.</title>
        <authorList>
            <person name="Butler J.E."/>
            <person name="Young N.D."/>
            <person name="Aklujkar M."/>
            <person name="Lovley D.R."/>
        </authorList>
    </citation>
    <scope>NUCLEOTIDE SEQUENCE [LARGE SCALE GENOMIC DNA]</scope>
    <source>
        <strain evidence="2">ATCC 51573 / DSM 12127 / PCA</strain>
    </source>
</reference>
<dbReference type="EnsemblBacteria" id="AAR35331">
    <property type="protein sequence ID" value="AAR35331"/>
    <property type="gene ID" value="GSU1955"/>
</dbReference>
<keyword evidence="2" id="KW-1185">Reference proteome</keyword>
<dbReference type="eggNOG" id="COG1541">
    <property type="taxonomic scope" value="Bacteria"/>
</dbReference>
<dbReference type="GO" id="GO:0016779">
    <property type="term" value="F:nucleotidyltransferase activity"/>
    <property type="evidence" value="ECO:0007669"/>
    <property type="project" value="UniProtKB-KW"/>
</dbReference>
<dbReference type="AlphaFoldDB" id="Q74BS1"/>
<dbReference type="PATRIC" id="fig|243231.5.peg.1992"/>
<dbReference type="RefSeq" id="WP_010942599.1">
    <property type="nucleotide sequence ID" value="NC_002939.5"/>
</dbReference>
<dbReference type="HOGENOM" id="CLU_035301_5_2_7"/>
<evidence type="ECO:0000313" key="1">
    <source>
        <dbReference type="EMBL" id="AAR35331.1"/>
    </source>
</evidence>
<dbReference type="PANTHER" id="PTHR36932">
    <property type="entry name" value="CAPSULAR POLYSACCHARIDE BIOSYNTHESIS PROTEIN"/>
    <property type="match status" value="1"/>
</dbReference>